<evidence type="ECO:0000313" key="2">
    <source>
        <dbReference type="Proteomes" id="UP000184386"/>
    </source>
</evidence>
<accession>A0A1M6YFX1</accession>
<proteinExistence type="predicted"/>
<keyword evidence="2" id="KW-1185">Reference proteome</keyword>
<reference evidence="1 2" key="1">
    <citation type="submission" date="2016-11" db="EMBL/GenBank/DDBJ databases">
        <authorList>
            <person name="Jaros S."/>
            <person name="Januszkiewicz K."/>
            <person name="Wedrychowicz H."/>
        </authorList>
    </citation>
    <scope>NUCLEOTIDE SEQUENCE [LARGE SCALE GENOMIC DNA]</scope>
    <source>
        <strain evidence="1 2">DSM 15929</strain>
    </source>
</reference>
<evidence type="ECO:0000313" key="1">
    <source>
        <dbReference type="EMBL" id="SHL16879.1"/>
    </source>
</evidence>
<dbReference type="EMBL" id="FRAC01000025">
    <property type="protein sequence ID" value="SHL16879.1"/>
    <property type="molecule type" value="Genomic_DNA"/>
</dbReference>
<sequence>MQSQMTEGLQKGVMEVRIDSRNYYNNIIEKNQRTGTNNVFAEALNKRLSSDISNSGITDTFKKAKIKPMYLNYNNDRRNMSIKDIETENYKITQDENTGYITVRDKKAGTAVGMHSADDLVIQTDAATGTKLLINDLGGGFYCLVQVSDELEGALKKALNTDSLKQTELSGFQVHTDRKTGINYITANGYESRGGLLLLNDAGREKLISLADEFMEKYPNLASSIDEAIMYAAFEITGVAKRTENGIMMLGPNSLTFYNANGVVGWRLIFDEEDYDSIRQHWDSQKDSSKWENKEFWKTYLSEKSINYEEAEIGDARENFKEYAPDNSKTESEIIVKPDGSRVLLITVQVGGMNTAMSIEISKPTDFVNSINNAENEESSNDLTDTNFIQNTD</sequence>
<name>A0A1M6YFX1_9FIRM</name>
<gene>
    <name evidence="1" type="ORF">SAMN02745136_04242</name>
</gene>
<dbReference type="AlphaFoldDB" id="A0A1M6YFX1"/>
<dbReference type="Proteomes" id="UP000184386">
    <property type="component" value="Unassembled WGS sequence"/>
</dbReference>
<protein>
    <submittedName>
        <fullName evidence="1">Uncharacterized protein</fullName>
    </submittedName>
</protein>
<organism evidence="1 2">
    <name type="scientific">Anaerocolumna jejuensis DSM 15929</name>
    <dbReference type="NCBI Taxonomy" id="1121322"/>
    <lineage>
        <taxon>Bacteria</taxon>
        <taxon>Bacillati</taxon>
        <taxon>Bacillota</taxon>
        <taxon>Clostridia</taxon>
        <taxon>Lachnospirales</taxon>
        <taxon>Lachnospiraceae</taxon>
        <taxon>Anaerocolumna</taxon>
    </lineage>
</organism>